<name>A0A816RRR3_9BILA</name>
<proteinExistence type="predicted"/>
<reference evidence="1" key="1">
    <citation type="submission" date="2021-02" db="EMBL/GenBank/DDBJ databases">
        <authorList>
            <person name="Nowell W R."/>
        </authorList>
    </citation>
    <scope>NUCLEOTIDE SEQUENCE</scope>
</reference>
<dbReference type="AlphaFoldDB" id="A0A816RRR3"/>
<protein>
    <recommendedName>
        <fullName evidence="3">GIY-YIG domain-containing protein</fullName>
    </recommendedName>
</protein>
<accession>A0A816RRR3</accession>
<comment type="caution">
    <text evidence="1">The sequence shown here is derived from an EMBL/GenBank/DDBJ whole genome shotgun (WGS) entry which is preliminary data.</text>
</comment>
<evidence type="ECO:0008006" key="3">
    <source>
        <dbReference type="Google" id="ProtNLM"/>
    </source>
</evidence>
<gene>
    <name evidence="1" type="ORF">MBJ925_LOCUS17545</name>
</gene>
<dbReference type="EMBL" id="CAJNRE010008780">
    <property type="protein sequence ID" value="CAF2075867.1"/>
    <property type="molecule type" value="Genomic_DNA"/>
</dbReference>
<feature type="non-terminal residue" evidence="1">
    <location>
        <position position="1"/>
    </location>
</feature>
<dbReference type="Proteomes" id="UP000663824">
    <property type="component" value="Unassembled WGS sequence"/>
</dbReference>
<sequence length="317" mass="36971">LTIEENKILENGLDYVYPTNKFDEMAFISNVKTYFVNVLGHCTDQKDYSKKDADEQLIYNLTPIQLHYANKIRSICNNFRCNANQIIDKHKKGTNEVKLVLKDLAKDKSIQIVRPDKGRGIVIMNKTHYNNKMYQILNDTNTFKQIEHDVTIFQEDKLTRKLKQLKDERFITEKNIIIVDLPSSSISKFFPQKDQISRELQSNIVYLISCSECDSSYIGKTIRQASRRLNEHGANIKSATVAKPLHVTTNDNIDNLRRSKRNKDKIVKYVPDDETEIVDEHKLINSAIKQYEIINNHSINWNEWKVLTIETQNTTVY</sequence>
<evidence type="ECO:0000313" key="1">
    <source>
        <dbReference type="EMBL" id="CAF2075867.1"/>
    </source>
</evidence>
<organism evidence="1 2">
    <name type="scientific">Rotaria magnacalcarata</name>
    <dbReference type="NCBI Taxonomy" id="392030"/>
    <lineage>
        <taxon>Eukaryota</taxon>
        <taxon>Metazoa</taxon>
        <taxon>Spiralia</taxon>
        <taxon>Gnathifera</taxon>
        <taxon>Rotifera</taxon>
        <taxon>Eurotatoria</taxon>
        <taxon>Bdelloidea</taxon>
        <taxon>Philodinida</taxon>
        <taxon>Philodinidae</taxon>
        <taxon>Rotaria</taxon>
    </lineage>
</organism>
<evidence type="ECO:0000313" key="2">
    <source>
        <dbReference type="Proteomes" id="UP000663824"/>
    </source>
</evidence>